<evidence type="ECO:0000313" key="2">
    <source>
        <dbReference type="EMBL" id="ENN85118.1"/>
    </source>
</evidence>
<gene>
    <name evidence="2" type="ORF">RHSP_56775</name>
</gene>
<keyword evidence="1" id="KW-0472">Membrane</keyword>
<name>N6U4A6_9HYPH</name>
<keyword evidence="1" id="KW-1133">Transmembrane helix</keyword>
<dbReference type="AlphaFoldDB" id="N6U4A6"/>
<keyword evidence="3" id="KW-1185">Reference proteome</keyword>
<keyword evidence="1" id="KW-0812">Transmembrane</keyword>
<evidence type="ECO:0000256" key="1">
    <source>
        <dbReference type="SAM" id="Phobius"/>
    </source>
</evidence>
<dbReference type="Proteomes" id="UP000012429">
    <property type="component" value="Unassembled WGS sequence"/>
</dbReference>
<dbReference type="EMBL" id="AQHN01000084">
    <property type="protein sequence ID" value="ENN85118.1"/>
    <property type="molecule type" value="Genomic_DNA"/>
</dbReference>
<organism evidence="2 3">
    <name type="scientific">Rhizobium freirei PRF 81</name>
    <dbReference type="NCBI Taxonomy" id="363754"/>
    <lineage>
        <taxon>Bacteria</taxon>
        <taxon>Pseudomonadati</taxon>
        <taxon>Pseudomonadota</taxon>
        <taxon>Alphaproteobacteria</taxon>
        <taxon>Hyphomicrobiales</taxon>
        <taxon>Rhizobiaceae</taxon>
        <taxon>Rhizobium/Agrobacterium group</taxon>
        <taxon>Rhizobium</taxon>
    </lineage>
</organism>
<comment type="caution">
    <text evidence="2">The sequence shown here is derived from an EMBL/GenBank/DDBJ whole genome shotgun (WGS) entry which is preliminary data.</text>
</comment>
<reference evidence="2 3" key="1">
    <citation type="journal article" date="2012" name="BMC Genomics">
        <title>Genomic basis of broad host range and environmental adaptability of Rhizobium tropici CIAT 899 and Rhizobium sp. PRF 81 which are used in inoculants for common bean (Phaseolus vulgaris L.).</title>
        <authorList>
            <person name="Ormeno-Orrillo E."/>
            <person name="Menna P."/>
            <person name="Almeida L.G."/>
            <person name="Ollero F.J."/>
            <person name="Nicolas M.F."/>
            <person name="Pains Rodrigues E."/>
            <person name="Shigueyoshi Nakatani A."/>
            <person name="Silva Batista J.S."/>
            <person name="Oliveira Chueire L.M."/>
            <person name="Souza R.C."/>
            <person name="Ribeiro Vasconcelos A.T."/>
            <person name="Megias M."/>
            <person name="Hungria M."/>
            <person name="Martinez-Romero E."/>
        </authorList>
    </citation>
    <scope>NUCLEOTIDE SEQUENCE [LARGE SCALE GENOMIC DNA]</scope>
    <source>
        <strain evidence="2 3">PRF 81</strain>
    </source>
</reference>
<evidence type="ECO:0000313" key="3">
    <source>
        <dbReference type="Proteomes" id="UP000012429"/>
    </source>
</evidence>
<proteinExistence type="predicted"/>
<sequence>MHQQDHLAALREASVLKEVADLVDQTVHRLNRLAVVAVDPFEIPAVEIEARFGDELIVQPLALPLGDIDGEILSRHGRQPKDVPARQPRMDDRLQAKNVVGMEHVRNDGLGIGVIFPVAIVGVAVAMVADRHQRHRLGLRQQISPGWNGLDMLANHKHGGGHIFLAQYRENVLRSGQRPVVKCQKDRLVRSLGTDRACHEKNAGKHPPEQRTYRITHFAQAVAPRIIFADWHIALDKKSATNATKAKGALPISGERPCFFDPDSEHRLDTEMSARQAIDTGDGREIIANRTLCKGKLRKSSEFRRLGSQVAEFAHMHPA</sequence>
<accession>N6U4A6</accession>
<feature type="transmembrane region" description="Helical" evidence="1">
    <location>
        <begin position="110"/>
        <end position="129"/>
    </location>
</feature>
<protein>
    <submittedName>
        <fullName evidence="2">Uncharacterized protein</fullName>
    </submittedName>
</protein>